<dbReference type="HOGENOM" id="CLU_1823193_0_0_10"/>
<organism evidence="1 2">
    <name type="scientific">Mucilaginibacter paludis DSM 18603</name>
    <dbReference type="NCBI Taxonomy" id="714943"/>
    <lineage>
        <taxon>Bacteria</taxon>
        <taxon>Pseudomonadati</taxon>
        <taxon>Bacteroidota</taxon>
        <taxon>Sphingobacteriia</taxon>
        <taxon>Sphingobacteriales</taxon>
        <taxon>Sphingobacteriaceae</taxon>
        <taxon>Mucilaginibacter</taxon>
    </lineage>
</organism>
<dbReference type="EMBL" id="CM001403">
    <property type="protein sequence ID" value="EHQ30037.1"/>
    <property type="molecule type" value="Genomic_DNA"/>
</dbReference>
<dbReference type="Proteomes" id="UP000002774">
    <property type="component" value="Chromosome"/>
</dbReference>
<gene>
    <name evidence="1" type="ORF">Mucpa_5977</name>
</gene>
<sequence length="141" mass="16507">MAKKTFTNFYFNALINDQLTSYKLDTLQAAGSRSNYLDKRATVTFCIADTFRAADPSLRFAHFIKKPNRLYQAFVLVDLFDNRSYVRFLILHNEPYPVEHFFSYPDDGLILFHFFAKVIESQRHGRVEPDSYPRGLDKLLP</sequence>
<evidence type="ECO:0000313" key="1">
    <source>
        <dbReference type="EMBL" id="EHQ30037.1"/>
    </source>
</evidence>
<dbReference type="AlphaFoldDB" id="H1YB04"/>
<accession>H1YB04</accession>
<proteinExistence type="predicted"/>
<protein>
    <submittedName>
        <fullName evidence="1">Uncharacterized protein</fullName>
    </submittedName>
</protein>
<name>H1YB04_9SPHI</name>
<keyword evidence="2" id="KW-1185">Reference proteome</keyword>
<reference evidence="1" key="1">
    <citation type="submission" date="2011-09" db="EMBL/GenBank/DDBJ databases">
        <title>The permanent draft genome of Mucilaginibacter paludis DSM 18603.</title>
        <authorList>
            <consortium name="US DOE Joint Genome Institute (JGI-PGF)"/>
            <person name="Lucas S."/>
            <person name="Han J."/>
            <person name="Lapidus A."/>
            <person name="Bruce D."/>
            <person name="Goodwin L."/>
            <person name="Pitluck S."/>
            <person name="Peters L."/>
            <person name="Kyrpides N."/>
            <person name="Mavromatis K."/>
            <person name="Ivanova N."/>
            <person name="Mikhailova N."/>
            <person name="Held B."/>
            <person name="Detter J.C."/>
            <person name="Tapia R."/>
            <person name="Han C."/>
            <person name="Land M."/>
            <person name="Hauser L."/>
            <person name="Markowitz V."/>
            <person name="Cheng J.-F."/>
            <person name="Hugenholtz P."/>
            <person name="Woyke T."/>
            <person name="Wu D."/>
            <person name="Tindall B."/>
            <person name="Brambilla E."/>
            <person name="Klenk H.-P."/>
            <person name="Eisen J.A."/>
        </authorList>
    </citation>
    <scope>NUCLEOTIDE SEQUENCE [LARGE SCALE GENOMIC DNA]</scope>
    <source>
        <strain evidence="1">DSM 18603</strain>
    </source>
</reference>
<evidence type="ECO:0000313" key="2">
    <source>
        <dbReference type="Proteomes" id="UP000002774"/>
    </source>
</evidence>